<keyword evidence="1" id="KW-0472">Membrane</keyword>
<keyword evidence="1" id="KW-0812">Transmembrane</keyword>
<dbReference type="Pfam" id="PF06695">
    <property type="entry name" value="Sm_multidrug_ex"/>
    <property type="match status" value="1"/>
</dbReference>
<dbReference type="PANTHER" id="PTHR36007:SF2">
    <property type="entry name" value="TRANSPORT PROTEIN-RELATED"/>
    <property type="match status" value="1"/>
</dbReference>
<comment type="caution">
    <text evidence="2">The sequence shown here is derived from an EMBL/GenBank/DDBJ whole genome shotgun (WGS) entry which is preliminary data.</text>
</comment>
<evidence type="ECO:0000256" key="1">
    <source>
        <dbReference type="SAM" id="Phobius"/>
    </source>
</evidence>
<gene>
    <name evidence="2" type="ORF">BHU72_08670</name>
</gene>
<feature type="transmembrane region" description="Helical" evidence="1">
    <location>
        <begin position="92"/>
        <end position="120"/>
    </location>
</feature>
<keyword evidence="1" id="KW-1133">Transmembrane helix</keyword>
<feature type="transmembrane region" description="Helical" evidence="1">
    <location>
        <begin position="126"/>
        <end position="150"/>
    </location>
</feature>
<evidence type="ECO:0000313" key="3">
    <source>
        <dbReference type="Proteomes" id="UP000095255"/>
    </source>
</evidence>
<name>A0A1E5L3Z5_9FIRM</name>
<organism evidence="2 3">
    <name type="scientific">Desulfuribacillus stibiiarsenatis</name>
    <dbReference type="NCBI Taxonomy" id="1390249"/>
    <lineage>
        <taxon>Bacteria</taxon>
        <taxon>Bacillati</taxon>
        <taxon>Bacillota</taxon>
        <taxon>Desulfuribacillia</taxon>
        <taxon>Desulfuribacillales</taxon>
        <taxon>Desulfuribacillaceae</taxon>
        <taxon>Desulfuribacillus</taxon>
    </lineage>
</organism>
<dbReference type="STRING" id="1390249.BHU72_08670"/>
<protein>
    <submittedName>
        <fullName evidence="2">Ligand-binding protein SH3</fullName>
    </submittedName>
</protein>
<feature type="transmembrane region" description="Helical" evidence="1">
    <location>
        <begin position="40"/>
        <end position="58"/>
    </location>
</feature>
<reference evidence="2 3" key="1">
    <citation type="submission" date="2016-09" db="EMBL/GenBank/DDBJ databases">
        <title>Desulfuribacillus arsenicus sp. nov., an obligately anaerobic, dissimilatory arsenic- and antimonate-reducing bacterium isolated from anoxic sediments.</title>
        <authorList>
            <person name="Abin C.A."/>
            <person name="Hollibaugh J.T."/>
        </authorList>
    </citation>
    <scope>NUCLEOTIDE SEQUENCE [LARGE SCALE GENOMIC DNA]</scope>
    <source>
        <strain evidence="2 3">MLFW-2</strain>
    </source>
</reference>
<sequence length="151" mass="16909">MLSSLPNELIVVIIAALPIIELRGAIPVGVELGLPIFQAWYLSILGNLLPILPILYFFQPLSNYLMRYRIYQKFYDWLYNRTMRKSDKVQQWGALGLVLFTAVPLPTTGAWTACFAAILFRIPVRLSFSAISLGVVLAGFIVAFLSNMLLG</sequence>
<dbReference type="EMBL" id="MJAT01000037">
    <property type="protein sequence ID" value="OEH84669.1"/>
    <property type="molecule type" value="Genomic_DNA"/>
</dbReference>
<dbReference type="OrthoDB" id="360192at2"/>
<accession>A0A1E5L3Z5</accession>
<keyword evidence="3" id="KW-1185">Reference proteome</keyword>
<dbReference type="Proteomes" id="UP000095255">
    <property type="component" value="Unassembled WGS sequence"/>
</dbReference>
<dbReference type="PANTHER" id="PTHR36007">
    <property type="entry name" value="TRANSPORT PROTEIN-RELATED"/>
    <property type="match status" value="1"/>
</dbReference>
<dbReference type="AlphaFoldDB" id="A0A1E5L3Z5"/>
<proteinExistence type="predicted"/>
<dbReference type="InterPro" id="IPR009577">
    <property type="entry name" value="Sm_multidrug_ex"/>
</dbReference>
<evidence type="ECO:0000313" key="2">
    <source>
        <dbReference type="EMBL" id="OEH84669.1"/>
    </source>
</evidence>